<keyword evidence="8 13" id="KW-0520">NAD</keyword>
<feature type="domain" description="Lipoyl-binding" evidence="17">
    <location>
        <begin position="1"/>
        <end position="76"/>
    </location>
</feature>
<dbReference type="InterPro" id="IPR012999">
    <property type="entry name" value="Pyr_OxRdtase_I_AS"/>
</dbReference>
<dbReference type="AlphaFoldDB" id="A0A2K8NYM8"/>
<evidence type="ECO:0000256" key="9">
    <source>
        <dbReference type="ARBA" id="ARBA00023157"/>
    </source>
</evidence>
<protein>
    <recommendedName>
        <fullName evidence="3 15">Dihydrolipoyl dehydrogenase</fullName>
        <ecNumber evidence="2 15">1.8.1.4</ecNumber>
    </recommendedName>
</protein>
<evidence type="ECO:0000256" key="5">
    <source>
        <dbReference type="ARBA" id="ARBA00022823"/>
    </source>
</evidence>
<keyword evidence="4 15" id="KW-0285">Flavoprotein</keyword>
<keyword evidence="18" id="KW-0670">Pyruvate</keyword>
<comment type="cofactor">
    <cofactor evidence="13 15">
        <name>FAD</name>
        <dbReference type="ChEBI" id="CHEBI:57692"/>
    </cofactor>
    <text evidence="13 15">Binds 1 FAD per subunit.</text>
</comment>
<name>A0A2K8NYM8_9MOLU</name>
<dbReference type="InterPro" id="IPR003016">
    <property type="entry name" value="2-oxoA_DH_lipoyl-BS"/>
</dbReference>
<dbReference type="Gene3D" id="3.50.50.60">
    <property type="entry name" value="FAD/NAD(P)-binding domain"/>
    <property type="match status" value="2"/>
</dbReference>
<evidence type="ECO:0000256" key="10">
    <source>
        <dbReference type="ARBA" id="ARBA00023284"/>
    </source>
</evidence>
<evidence type="ECO:0000256" key="3">
    <source>
        <dbReference type="ARBA" id="ARBA00016961"/>
    </source>
</evidence>
<keyword evidence="19" id="KW-1185">Reference proteome</keyword>
<keyword evidence="6 13" id="KW-0274">FAD</keyword>
<comment type="similarity">
    <text evidence="1 15">Belongs to the class-I pyridine nucleotide-disulfide oxidoreductase family.</text>
</comment>
<sequence>MFEVKFADIGEGLTEGKVTEILVKIGDQVKMGDSLFHVETDKVNSEIPTPVAGTIAKILVKPDEEIKVGQVVFVIDDGSTSSPVKEENKSEAKSEPVEENASVVGSTPVSNDVLPSRAPEAQKPSQPTIQKSSVKYDTKEDFDVIVVGAGIGGYVSAIKVAQLGLKAMIVEKQYYGGVCLNVGCIPTKALLKAAKAFDIALNKNDVFGISYPGNVKPSLDWKKVQSRKDDIVGKLTGGVRYLLDKNKVKRIEGKAQALDPNTVEVDGIKYGCKNLIIATGSVPNSLPLPGFAEAAKSGYLINSTGALSLPTIPKKLVIIGGGVIGVEFACLYANVGVEVTILQGLPTILEMLDKDVITEMTKQLKERYKINVITNAKIKEIKDKSVIYELDGKEQKITTDYCLESVGRKTVIDGFENMGLDITDRKAINVDDYCETNIEGVYAIGDVIGKAMLAHVASHAGIVAANRIAMKNGSSKAHDIKMDFAKIPSCIYTSPEVAMIGKTEQQLEKEGVEYKAFKFPFSAIGKALVDDHPYGFVKLIVEPKYKTVLGAHIIGSTATEMISEITTLIECEGTITEVARAIHPHPTMSEAIGEVAEALETGLPINL</sequence>
<dbReference type="SUPFAM" id="SSF51230">
    <property type="entry name" value="Single hybrid motif"/>
    <property type="match status" value="1"/>
</dbReference>
<dbReference type="InterPro" id="IPR036188">
    <property type="entry name" value="FAD/NAD-bd_sf"/>
</dbReference>
<dbReference type="CDD" id="cd06849">
    <property type="entry name" value="lipoyl_domain"/>
    <property type="match status" value="1"/>
</dbReference>
<evidence type="ECO:0000256" key="8">
    <source>
        <dbReference type="ARBA" id="ARBA00023027"/>
    </source>
</evidence>
<dbReference type="KEGG" id="esx:ESOMN_v1c05480"/>
<dbReference type="PIRSF" id="PIRSF000350">
    <property type="entry name" value="Mercury_reductase_MerA"/>
    <property type="match status" value="1"/>
</dbReference>
<dbReference type="Gene3D" id="3.30.390.30">
    <property type="match status" value="1"/>
</dbReference>
<keyword evidence="7 15" id="KW-0560">Oxidoreductase</keyword>
<accession>A0A2K8NYM8</accession>
<organism evidence="18 19">
    <name type="scientific">Williamsoniiplasma somnilux</name>
    <dbReference type="NCBI Taxonomy" id="215578"/>
    <lineage>
        <taxon>Bacteria</taxon>
        <taxon>Bacillati</taxon>
        <taxon>Mycoplasmatota</taxon>
        <taxon>Mollicutes</taxon>
        <taxon>Entomoplasmatales</taxon>
        <taxon>Williamsoniiplasma</taxon>
    </lineage>
</organism>
<keyword evidence="13" id="KW-0547">Nucleotide-binding</keyword>
<feature type="disulfide bond" description="Redox-active" evidence="14">
    <location>
        <begin position="179"/>
        <end position="184"/>
    </location>
</feature>
<dbReference type="PROSITE" id="PS00189">
    <property type="entry name" value="LIPOYL"/>
    <property type="match status" value="1"/>
</dbReference>
<dbReference type="Proteomes" id="UP000232230">
    <property type="component" value="Chromosome"/>
</dbReference>
<feature type="compositionally biased region" description="Basic and acidic residues" evidence="16">
    <location>
        <begin position="84"/>
        <end position="96"/>
    </location>
</feature>
<feature type="region of interest" description="Disordered" evidence="16">
    <location>
        <begin position="80"/>
        <end position="133"/>
    </location>
</feature>
<dbReference type="Pfam" id="PF07992">
    <property type="entry name" value="Pyr_redox_2"/>
    <property type="match status" value="1"/>
</dbReference>
<dbReference type="InterPro" id="IPR016156">
    <property type="entry name" value="FAD/NAD-linked_Rdtase_dimer_sf"/>
</dbReference>
<evidence type="ECO:0000256" key="16">
    <source>
        <dbReference type="SAM" id="MobiDB-lite"/>
    </source>
</evidence>
<dbReference type="InterPro" id="IPR000089">
    <property type="entry name" value="Biotin_lipoyl"/>
</dbReference>
<keyword evidence="5" id="KW-0450">Lipoyl</keyword>
<proteinExistence type="inferred from homology"/>
<dbReference type="PANTHER" id="PTHR22912">
    <property type="entry name" value="DISULFIDE OXIDOREDUCTASE"/>
    <property type="match status" value="1"/>
</dbReference>
<dbReference type="InterPro" id="IPR023753">
    <property type="entry name" value="FAD/NAD-binding_dom"/>
</dbReference>
<keyword evidence="9" id="KW-1015">Disulfide bond</keyword>
<dbReference type="PRINTS" id="PR00411">
    <property type="entry name" value="PNDRDTASEI"/>
</dbReference>
<dbReference type="GO" id="GO:0050660">
    <property type="term" value="F:flavin adenine dinucleotide binding"/>
    <property type="evidence" value="ECO:0007669"/>
    <property type="project" value="InterPro"/>
</dbReference>
<dbReference type="Pfam" id="PF00364">
    <property type="entry name" value="Biotin_lipoyl"/>
    <property type="match status" value="1"/>
</dbReference>
<evidence type="ECO:0000313" key="19">
    <source>
        <dbReference type="Proteomes" id="UP000232230"/>
    </source>
</evidence>
<dbReference type="EMBL" id="CP024965">
    <property type="protein sequence ID" value="ATZ18930.1"/>
    <property type="molecule type" value="Genomic_DNA"/>
</dbReference>
<evidence type="ECO:0000256" key="13">
    <source>
        <dbReference type="PIRSR" id="PIRSR000350-3"/>
    </source>
</evidence>
<gene>
    <name evidence="18" type="primary">pdhD</name>
    <name evidence="18" type="ORF">ESOMN_v1c05480</name>
</gene>
<evidence type="ECO:0000256" key="2">
    <source>
        <dbReference type="ARBA" id="ARBA00012608"/>
    </source>
</evidence>
<dbReference type="InterPro" id="IPR001100">
    <property type="entry name" value="Pyr_nuc-diS_OxRdtase"/>
</dbReference>
<feature type="compositionally biased region" description="Polar residues" evidence="16">
    <location>
        <begin position="123"/>
        <end position="133"/>
    </location>
</feature>
<feature type="binding site" evidence="13">
    <location>
        <begin position="320"/>
        <end position="327"/>
    </location>
    <ligand>
        <name>NAD(+)</name>
        <dbReference type="ChEBI" id="CHEBI:57540"/>
    </ligand>
</feature>
<dbReference type="InterPro" id="IPR006258">
    <property type="entry name" value="Lipoamide_DH"/>
</dbReference>
<dbReference type="GO" id="GO:0006103">
    <property type="term" value="P:2-oxoglutarate metabolic process"/>
    <property type="evidence" value="ECO:0007669"/>
    <property type="project" value="TreeGrafter"/>
</dbReference>
<comment type="catalytic activity">
    <reaction evidence="11 15">
        <text>N(6)-[(R)-dihydrolipoyl]-L-lysyl-[protein] + NAD(+) = N(6)-[(R)-lipoyl]-L-lysyl-[protein] + NADH + H(+)</text>
        <dbReference type="Rhea" id="RHEA:15045"/>
        <dbReference type="Rhea" id="RHEA-COMP:10474"/>
        <dbReference type="Rhea" id="RHEA-COMP:10475"/>
        <dbReference type="ChEBI" id="CHEBI:15378"/>
        <dbReference type="ChEBI" id="CHEBI:57540"/>
        <dbReference type="ChEBI" id="CHEBI:57945"/>
        <dbReference type="ChEBI" id="CHEBI:83099"/>
        <dbReference type="ChEBI" id="CHEBI:83100"/>
        <dbReference type="EC" id="1.8.1.4"/>
    </reaction>
</comment>
<dbReference type="PROSITE" id="PS00076">
    <property type="entry name" value="PYRIDINE_REDOX_1"/>
    <property type="match status" value="1"/>
</dbReference>
<dbReference type="Gene3D" id="2.40.50.100">
    <property type="match status" value="1"/>
</dbReference>
<dbReference type="FunFam" id="3.30.390.30:FF:000001">
    <property type="entry name" value="Dihydrolipoyl dehydrogenase"/>
    <property type="match status" value="1"/>
</dbReference>
<dbReference type="InterPro" id="IPR011053">
    <property type="entry name" value="Single_hybrid_motif"/>
</dbReference>
<dbReference type="SUPFAM" id="SSF55424">
    <property type="entry name" value="FAD/NAD-linked reductases, dimerisation (C-terminal) domain"/>
    <property type="match status" value="1"/>
</dbReference>
<dbReference type="InterPro" id="IPR004099">
    <property type="entry name" value="Pyr_nucl-diS_OxRdtase_dimer"/>
</dbReference>
<comment type="miscellaneous">
    <text evidence="15">The active site is a redox-active disulfide bond.</text>
</comment>
<dbReference type="NCBIfam" id="TIGR01350">
    <property type="entry name" value="lipoamide_DH"/>
    <property type="match status" value="1"/>
</dbReference>
<evidence type="ECO:0000256" key="11">
    <source>
        <dbReference type="ARBA" id="ARBA00049187"/>
    </source>
</evidence>
<dbReference type="GO" id="GO:0004148">
    <property type="term" value="F:dihydrolipoyl dehydrogenase (NADH) activity"/>
    <property type="evidence" value="ECO:0007669"/>
    <property type="project" value="UniProtKB-EC"/>
</dbReference>
<dbReference type="PRINTS" id="PR00368">
    <property type="entry name" value="FADPNR"/>
</dbReference>
<evidence type="ECO:0000256" key="1">
    <source>
        <dbReference type="ARBA" id="ARBA00007532"/>
    </source>
</evidence>
<evidence type="ECO:0000256" key="6">
    <source>
        <dbReference type="ARBA" id="ARBA00022827"/>
    </source>
</evidence>
<evidence type="ECO:0000313" key="18">
    <source>
        <dbReference type="EMBL" id="ATZ18930.1"/>
    </source>
</evidence>
<dbReference type="PANTHER" id="PTHR22912:SF160">
    <property type="entry name" value="DIHYDROLIPOYL DEHYDROGENASE"/>
    <property type="match status" value="1"/>
</dbReference>
<evidence type="ECO:0000256" key="12">
    <source>
        <dbReference type="PIRSR" id="PIRSR000350-2"/>
    </source>
</evidence>
<evidence type="ECO:0000256" key="15">
    <source>
        <dbReference type="RuleBase" id="RU003692"/>
    </source>
</evidence>
<feature type="binding site" evidence="13">
    <location>
        <begin position="452"/>
        <end position="455"/>
    </location>
    <ligand>
        <name>FAD</name>
        <dbReference type="ChEBI" id="CHEBI:57692"/>
    </ligand>
</feature>
<evidence type="ECO:0000259" key="17">
    <source>
        <dbReference type="PROSITE" id="PS50968"/>
    </source>
</evidence>
<dbReference type="PROSITE" id="PS50968">
    <property type="entry name" value="BIOTINYL_LIPOYL"/>
    <property type="match status" value="1"/>
</dbReference>
<dbReference type="SUPFAM" id="SSF51905">
    <property type="entry name" value="FAD/NAD(P)-binding domain"/>
    <property type="match status" value="1"/>
</dbReference>
<feature type="binding site" evidence="13">
    <location>
        <position position="446"/>
    </location>
    <ligand>
        <name>FAD</name>
        <dbReference type="ChEBI" id="CHEBI:57692"/>
    </ligand>
</feature>
<evidence type="ECO:0000256" key="14">
    <source>
        <dbReference type="PIRSR" id="PIRSR000350-4"/>
    </source>
</evidence>
<dbReference type="InterPro" id="IPR050151">
    <property type="entry name" value="Class-I_Pyr_Nuc-Dis_Oxidored"/>
</dbReference>
<feature type="binding site" evidence="13">
    <location>
        <position position="407"/>
    </location>
    <ligand>
        <name>NAD(+)</name>
        <dbReference type="ChEBI" id="CHEBI:57540"/>
    </ligand>
</feature>
<feature type="binding site" evidence="13">
    <location>
        <position position="188"/>
    </location>
    <ligand>
        <name>FAD</name>
        <dbReference type="ChEBI" id="CHEBI:57692"/>
    </ligand>
</feature>
<evidence type="ECO:0000256" key="7">
    <source>
        <dbReference type="ARBA" id="ARBA00023002"/>
    </source>
</evidence>
<dbReference type="Pfam" id="PF02852">
    <property type="entry name" value="Pyr_redox_dim"/>
    <property type="match status" value="1"/>
</dbReference>
<dbReference type="EC" id="1.8.1.4" evidence="2 15"/>
<keyword evidence="10 15" id="KW-0676">Redox-active center</keyword>
<evidence type="ECO:0000256" key="4">
    <source>
        <dbReference type="ARBA" id="ARBA00022630"/>
    </source>
</evidence>
<dbReference type="RefSeq" id="WP_024863450.1">
    <property type="nucleotide sequence ID" value="NZ_CP024965.1"/>
</dbReference>
<reference evidence="18 19" key="1">
    <citation type="submission" date="2017-11" db="EMBL/GenBank/DDBJ databases">
        <title>Genome sequence of Entomoplasma somnilux PYAN-1 (ATCC 49194).</title>
        <authorList>
            <person name="Lo W.-S."/>
            <person name="Gasparich G.E."/>
            <person name="Kuo C.-H."/>
        </authorList>
    </citation>
    <scope>NUCLEOTIDE SEQUENCE [LARGE SCALE GENOMIC DNA]</scope>
    <source>
        <strain evidence="18 19">PYAN-1</strain>
    </source>
</reference>
<feature type="active site" description="Proton acceptor" evidence="12">
    <location>
        <position position="585"/>
    </location>
</feature>
<feature type="binding site" evidence="13">
    <location>
        <begin position="279"/>
        <end position="281"/>
    </location>
    <ligand>
        <name>FAD</name>
        <dbReference type="ChEBI" id="CHEBI:57692"/>
    </ligand>
</feature>